<keyword evidence="3" id="KW-1185">Reference proteome</keyword>
<dbReference type="SUPFAM" id="SSF54928">
    <property type="entry name" value="RNA-binding domain, RBD"/>
    <property type="match status" value="1"/>
</dbReference>
<dbReference type="AlphaFoldDB" id="A0A8T2UTS4"/>
<evidence type="ECO:0000313" key="3">
    <source>
        <dbReference type="Proteomes" id="UP000825935"/>
    </source>
</evidence>
<feature type="region of interest" description="Disordered" evidence="1">
    <location>
        <begin position="277"/>
        <end position="300"/>
    </location>
</feature>
<dbReference type="OrthoDB" id="1936488at2759"/>
<evidence type="ECO:0000256" key="1">
    <source>
        <dbReference type="SAM" id="MobiDB-lite"/>
    </source>
</evidence>
<comment type="caution">
    <text evidence="2">The sequence shown here is derived from an EMBL/GenBank/DDBJ whole genome shotgun (WGS) entry which is preliminary data.</text>
</comment>
<dbReference type="InterPro" id="IPR035979">
    <property type="entry name" value="RBD_domain_sf"/>
</dbReference>
<protein>
    <recommendedName>
        <fullName evidence="4">RRM domain-containing protein</fullName>
    </recommendedName>
</protein>
<accession>A0A8T2UTS4</accession>
<dbReference type="EMBL" id="CM035410">
    <property type="protein sequence ID" value="KAH7438030.1"/>
    <property type="molecule type" value="Genomic_DNA"/>
</dbReference>
<feature type="region of interest" description="Disordered" evidence="1">
    <location>
        <begin position="212"/>
        <end position="234"/>
    </location>
</feature>
<dbReference type="Proteomes" id="UP000825935">
    <property type="component" value="Chromosome 5"/>
</dbReference>
<sequence>MSWRARAVWRSATRLTRGCSAESTCIGFEKTSIIGQECLSRKRAQREYTFSAEKIDQKCIKESREVARGRVIDTILSFIESYIKIHHKYPTIALVVQNTGCPKNKAMTVLREIKSNEHVHPKASSTVSSSNVQLFDDAMGSSTNFASSVEGENDLNGQAPDESGSLASIIATPKPSKDCTNGKQVSTLADILKETAKSTMNEGFLKLLVRDRKKKASNKTSRSKDLQRTASVSRRMHLSDLRGFEDHLSWEKTLSSIMPSSLQKQQKNNFNERTENLFSSSTKVERHSSSSMPKEIEEPVTCTEGQKWLKSQQNEVLAISTSVLESSTSSKQAVKLAINRKQSRTPYVVKLMAQKKSSLLNSCSQYALKAELESASDVFLDLTGAMDRFASKSTPIFMFLYFQTEKGMINALNLKTVNIQGEIFLIKSLSGNDVQGDSAQSLRAPQSLRALNVSSQANILNHSGADYFVHDFREFFSSPDWLENIISIDQCPTNVPLEELFKFFRVFGDLKISVGKSTGVGRTTVFIKYENKCDKDRVLQIHSFVVAGCNFRMKSYSTSEEVSVFLNFPDEPEPETIKDVCSKYGDISHFEIGQRVLQVCYKGSERGRIHQIADSLYEDGRLKLSCYPTIICQGYLHVFCDTRLGEDLKDIHNLSGLLHAISKHALVHSVA</sequence>
<evidence type="ECO:0000313" key="2">
    <source>
        <dbReference type="EMBL" id="KAH7438030.1"/>
    </source>
</evidence>
<reference evidence="2" key="1">
    <citation type="submission" date="2021-08" db="EMBL/GenBank/DDBJ databases">
        <title>WGS assembly of Ceratopteris richardii.</title>
        <authorList>
            <person name="Marchant D.B."/>
            <person name="Chen G."/>
            <person name="Jenkins J."/>
            <person name="Shu S."/>
            <person name="Leebens-Mack J."/>
            <person name="Grimwood J."/>
            <person name="Schmutz J."/>
            <person name="Soltis P."/>
            <person name="Soltis D."/>
            <person name="Chen Z.-H."/>
        </authorList>
    </citation>
    <scope>NUCLEOTIDE SEQUENCE</scope>
    <source>
        <strain evidence="2">Whitten #5841</strain>
        <tissue evidence="2">Leaf</tissue>
    </source>
</reference>
<gene>
    <name evidence="2" type="ORF">KP509_05G101900</name>
</gene>
<dbReference type="GO" id="GO:0003676">
    <property type="term" value="F:nucleic acid binding"/>
    <property type="evidence" value="ECO:0007669"/>
    <property type="project" value="InterPro"/>
</dbReference>
<evidence type="ECO:0008006" key="4">
    <source>
        <dbReference type="Google" id="ProtNLM"/>
    </source>
</evidence>
<organism evidence="2 3">
    <name type="scientific">Ceratopteris richardii</name>
    <name type="common">Triangle waterfern</name>
    <dbReference type="NCBI Taxonomy" id="49495"/>
    <lineage>
        <taxon>Eukaryota</taxon>
        <taxon>Viridiplantae</taxon>
        <taxon>Streptophyta</taxon>
        <taxon>Embryophyta</taxon>
        <taxon>Tracheophyta</taxon>
        <taxon>Polypodiopsida</taxon>
        <taxon>Polypodiidae</taxon>
        <taxon>Polypodiales</taxon>
        <taxon>Pteridineae</taxon>
        <taxon>Pteridaceae</taxon>
        <taxon>Parkerioideae</taxon>
        <taxon>Ceratopteris</taxon>
    </lineage>
</organism>
<proteinExistence type="predicted"/>
<dbReference type="OMA" id="HISCNTA"/>
<name>A0A8T2UTS4_CERRI</name>